<evidence type="ECO:0000256" key="3">
    <source>
        <dbReference type="ARBA" id="ARBA00022692"/>
    </source>
</evidence>
<dbReference type="GO" id="GO:0022857">
    <property type="term" value="F:transmembrane transporter activity"/>
    <property type="evidence" value="ECO:0007669"/>
    <property type="project" value="TreeGrafter"/>
</dbReference>
<dbReference type="Proteomes" id="UP000191672">
    <property type="component" value="Unassembled WGS sequence"/>
</dbReference>
<keyword evidence="4" id="KW-1133">Transmembrane helix</keyword>
<dbReference type="InterPro" id="IPR036259">
    <property type="entry name" value="MFS_trans_sf"/>
</dbReference>
<evidence type="ECO:0000313" key="6">
    <source>
        <dbReference type="EMBL" id="OQD84247.1"/>
    </source>
</evidence>
<reference evidence="7" key="1">
    <citation type="journal article" date="2017" name="Nat. Microbiol.">
        <title>Global analysis of biosynthetic gene clusters reveals vast potential of secondary metabolite production in Penicillium species.</title>
        <authorList>
            <person name="Nielsen J.C."/>
            <person name="Grijseels S."/>
            <person name="Prigent S."/>
            <person name="Ji B."/>
            <person name="Dainat J."/>
            <person name="Nielsen K.F."/>
            <person name="Frisvad J.C."/>
            <person name="Workman M."/>
            <person name="Nielsen J."/>
        </authorList>
    </citation>
    <scope>NUCLEOTIDE SEQUENCE [LARGE SCALE GENOMIC DNA]</scope>
    <source>
        <strain evidence="7">IBT 31811</strain>
    </source>
</reference>
<dbReference type="STRING" id="416450.A0A1V6Q5I6"/>
<accession>A0A1V6Q5I6</accession>
<evidence type="ECO:0000256" key="1">
    <source>
        <dbReference type="ARBA" id="ARBA00004141"/>
    </source>
</evidence>
<protein>
    <recommendedName>
        <fullName evidence="8">Major facilitator superfamily (MFS) profile domain-containing protein</fullName>
    </recommendedName>
</protein>
<evidence type="ECO:0000256" key="2">
    <source>
        <dbReference type="ARBA" id="ARBA00022448"/>
    </source>
</evidence>
<evidence type="ECO:0000256" key="5">
    <source>
        <dbReference type="ARBA" id="ARBA00023136"/>
    </source>
</evidence>
<dbReference type="OrthoDB" id="2250022at2759"/>
<dbReference type="EMBL" id="MDYN01000013">
    <property type="protein sequence ID" value="OQD84247.1"/>
    <property type="molecule type" value="Genomic_DNA"/>
</dbReference>
<gene>
    <name evidence="6" type="ORF">PENANT_c013G03661</name>
</gene>
<evidence type="ECO:0008006" key="8">
    <source>
        <dbReference type="Google" id="ProtNLM"/>
    </source>
</evidence>
<sequence>MKSHRNAKQAKIQRVLSFGQAPTSNVFKPQPDKDKDLWVENSPAVDPSNSMSVCSSYESELWKKAETQLRRMIDTRILLLIVLFHLLNYLDRNSITQARLYGLQEDTGVKGAEYQTAILIFSAGYILRQIPS</sequence>
<comment type="subcellular location">
    <subcellularLocation>
        <location evidence="1">Membrane</location>
        <topology evidence="1">Multi-pass membrane protein</topology>
    </subcellularLocation>
</comment>
<evidence type="ECO:0000313" key="7">
    <source>
        <dbReference type="Proteomes" id="UP000191672"/>
    </source>
</evidence>
<dbReference type="PANTHER" id="PTHR43791">
    <property type="entry name" value="PERMEASE-RELATED"/>
    <property type="match status" value="1"/>
</dbReference>
<dbReference type="PANTHER" id="PTHR43791:SF92">
    <property type="entry name" value="AGL026WP"/>
    <property type="match status" value="1"/>
</dbReference>
<proteinExistence type="predicted"/>
<name>A0A1V6Q5I6_9EURO</name>
<evidence type="ECO:0000256" key="4">
    <source>
        <dbReference type="ARBA" id="ARBA00022989"/>
    </source>
</evidence>
<dbReference type="GO" id="GO:0016020">
    <property type="term" value="C:membrane"/>
    <property type="evidence" value="ECO:0007669"/>
    <property type="project" value="UniProtKB-SubCell"/>
</dbReference>
<dbReference type="SUPFAM" id="SSF103473">
    <property type="entry name" value="MFS general substrate transporter"/>
    <property type="match status" value="1"/>
</dbReference>
<organism evidence="6 7">
    <name type="scientific">Penicillium antarcticum</name>
    <dbReference type="NCBI Taxonomy" id="416450"/>
    <lineage>
        <taxon>Eukaryota</taxon>
        <taxon>Fungi</taxon>
        <taxon>Dikarya</taxon>
        <taxon>Ascomycota</taxon>
        <taxon>Pezizomycotina</taxon>
        <taxon>Eurotiomycetes</taxon>
        <taxon>Eurotiomycetidae</taxon>
        <taxon>Eurotiales</taxon>
        <taxon>Aspergillaceae</taxon>
        <taxon>Penicillium</taxon>
    </lineage>
</organism>
<keyword evidence="2" id="KW-0813">Transport</keyword>
<keyword evidence="5" id="KW-0472">Membrane</keyword>
<keyword evidence="7" id="KW-1185">Reference proteome</keyword>
<comment type="caution">
    <text evidence="6">The sequence shown here is derived from an EMBL/GenBank/DDBJ whole genome shotgun (WGS) entry which is preliminary data.</text>
</comment>
<dbReference type="AlphaFoldDB" id="A0A1V6Q5I6"/>
<keyword evidence="3" id="KW-0812">Transmembrane</keyword>
<dbReference type="Gene3D" id="1.20.1250.20">
    <property type="entry name" value="MFS general substrate transporter like domains"/>
    <property type="match status" value="1"/>
</dbReference>